<evidence type="ECO:0000256" key="2">
    <source>
        <dbReference type="ARBA" id="ARBA00009374"/>
    </source>
</evidence>
<keyword evidence="4" id="KW-0479">Metal-binding</keyword>
<gene>
    <name evidence="8" type="ORF">ACJIZ3_016096</name>
</gene>
<sequence length="130" mass="14292">MMLVKRGRPPFRRTTSMTGISFNLGEPPPPPPPGAQMAMIGGEFGGYDMLSPRYFRKNFPVVESTADFLRSCGLCNCRLAPGRNICMEQQMKHDERKERCAAAKNAESHFSELVATAPESTRKRGAVAAA</sequence>
<dbReference type="InterPro" id="IPR007650">
    <property type="entry name" value="Zf-FLZ_dom"/>
</dbReference>
<evidence type="ECO:0000256" key="4">
    <source>
        <dbReference type="ARBA" id="ARBA00022723"/>
    </source>
</evidence>
<feature type="compositionally biased region" description="Basic residues" evidence="6">
    <location>
        <begin position="1"/>
        <end position="11"/>
    </location>
</feature>
<feature type="region of interest" description="Disordered" evidence="6">
    <location>
        <begin position="1"/>
        <end position="34"/>
    </location>
</feature>
<evidence type="ECO:0000256" key="3">
    <source>
        <dbReference type="ARBA" id="ARBA00022490"/>
    </source>
</evidence>
<name>A0ABD3RPN3_9LAMI</name>
<accession>A0ABD3RPN3</accession>
<evidence type="ECO:0000313" key="9">
    <source>
        <dbReference type="Proteomes" id="UP001634393"/>
    </source>
</evidence>
<reference evidence="8 9" key="1">
    <citation type="submission" date="2024-12" db="EMBL/GenBank/DDBJ databases">
        <title>The unique morphological basis and parallel evolutionary history of personate flowers in Penstemon.</title>
        <authorList>
            <person name="Depatie T.H."/>
            <person name="Wessinger C.A."/>
        </authorList>
    </citation>
    <scope>NUCLEOTIDE SEQUENCE [LARGE SCALE GENOMIC DNA]</scope>
    <source>
        <strain evidence="8">WTNN_2</strain>
        <tissue evidence="8">Leaf</tissue>
    </source>
</reference>
<evidence type="ECO:0000256" key="1">
    <source>
        <dbReference type="ARBA" id="ARBA00004496"/>
    </source>
</evidence>
<evidence type="ECO:0000256" key="6">
    <source>
        <dbReference type="SAM" id="MobiDB-lite"/>
    </source>
</evidence>
<keyword evidence="9" id="KW-1185">Reference proteome</keyword>
<dbReference type="GO" id="GO:0005737">
    <property type="term" value="C:cytoplasm"/>
    <property type="evidence" value="ECO:0007669"/>
    <property type="project" value="UniProtKB-SubCell"/>
</dbReference>
<feature type="domain" description="FLZ-type" evidence="7">
    <location>
        <begin position="63"/>
        <end position="87"/>
    </location>
</feature>
<protein>
    <recommendedName>
        <fullName evidence="7">FLZ-type domain-containing protein</fullName>
    </recommendedName>
</protein>
<comment type="caution">
    <text evidence="8">The sequence shown here is derived from an EMBL/GenBank/DDBJ whole genome shotgun (WGS) entry which is preliminary data.</text>
</comment>
<dbReference type="GO" id="GO:0008270">
    <property type="term" value="F:zinc ion binding"/>
    <property type="evidence" value="ECO:0007669"/>
    <property type="project" value="UniProtKB-KW"/>
</dbReference>
<dbReference type="Pfam" id="PF04570">
    <property type="entry name" value="zf-FLZ"/>
    <property type="match status" value="1"/>
</dbReference>
<evidence type="ECO:0000259" key="7">
    <source>
        <dbReference type="Pfam" id="PF04570"/>
    </source>
</evidence>
<dbReference type="EMBL" id="JBJXBP010000008">
    <property type="protein sequence ID" value="KAL3814828.1"/>
    <property type="molecule type" value="Genomic_DNA"/>
</dbReference>
<feature type="region of interest" description="Disordered" evidence="6">
    <location>
        <begin position="111"/>
        <end position="130"/>
    </location>
</feature>
<dbReference type="Proteomes" id="UP001634393">
    <property type="component" value="Unassembled WGS sequence"/>
</dbReference>
<keyword evidence="5" id="KW-0862">Zinc</keyword>
<comment type="similarity">
    <text evidence="2">Belongs to the FLZ family.</text>
</comment>
<keyword evidence="3" id="KW-0963">Cytoplasm</keyword>
<proteinExistence type="inferred from homology"/>
<organism evidence="8 9">
    <name type="scientific">Penstemon smallii</name>
    <dbReference type="NCBI Taxonomy" id="265156"/>
    <lineage>
        <taxon>Eukaryota</taxon>
        <taxon>Viridiplantae</taxon>
        <taxon>Streptophyta</taxon>
        <taxon>Embryophyta</taxon>
        <taxon>Tracheophyta</taxon>
        <taxon>Spermatophyta</taxon>
        <taxon>Magnoliopsida</taxon>
        <taxon>eudicotyledons</taxon>
        <taxon>Gunneridae</taxon>
        <taxon>Pentapetalae</taxon>
        <taxon>asterids</taxon>
        <taxon>lamiids</taxon>
        <taxon>Lamiales</taxon>
        <taxon>Plantaginaceae</taxon>
        <taxon>Cheloneae</taxon>
        <taxon>Penstemon</taxon>
    </lineage>
</organism>
<evidence type="ECO:0000313" key="8">
    <source>
        <dbReference type="EMBL" id="KAL3814828.1"/>
    </source>
</evidence>
<dbReference type="AlphaFoldDB" id="A0ABD3RPN3"/>
<evidence type="ECO:0000256" key="5">
    <source>
        <dbReference type="ARBA" id="ARBA00022771"/>
    </source>
</evidence>
<keyword evidence="5" id="KW-0863">Zinc-finger</keyword>
<comment type="subcellular location">
    <subcellularLocation>
        <location evidence="1">Cytoplasm</location>
    </subcellularLocation>
</comment>
<dbReference type="PANTHER" id="PTHR33059:SF76">
    <property type="entry name" value="FCS-LIKE ZINC FINGER 7"/>
    <property type="match status" value="1"/>
</dbReference>
<dbReference type="PANTHER" id="PTHR33059">
    <property type="entry name" value="FCS-LIKE ZINC FINGER 5"/>
    <property type="match status" value="1"/>
</dbReference>